<dbReference type="KEGG" id="ehx:EMIHUDRAFT_243305"/>
<dbReference type="GO" id="GO:0019509">
    <property type="term" value="P:L-methionine salvage from methylthioadenosine"/>
    <property type="evidence" value="ECO:0007669"/>
    <property type="project" value="InterPro"/>
</dbReference>
<reference evidence="3" key="1">
    <citation type="journal article" date="2013" name="Nature">
        <title>Pan genome of the phytoplankton Emiliania underpins its global distribution.</title>
        <authorList>
            <person name="Read B.A."/>
            <person name="Kegel J."/>
            <person name="Klute M.J."/>
            <person name="Kuo A."/>
            <person name="Lefebvre S.C."/>
            <person name="Maumus F."/>
            <person name="Mayer C."/>
            <person name="Miller J."/>
            <person name="Monier A."/>
            <person name="Salamov A."/>
            <person name="Young J."/>
            <person name="Aguilar M."/>
            <person name="Claverie J.M."/>
            <person name="Frickenhaus S."/>
            <person name="Gonzalez K."/>
            <person name="Herman E.K."/>
            <person name="Lin Y.C."/>
            <person name="Napier J."/>
            <person name="Ogata H."/>
            <person name="Sarno A.F."/>
            <person name="Shmutz J."/>
            <person name="Schroeder D."/>
            <person name="de Vargas C."/>
            <person name="Verret F."/>
            <person name="von Dassow P."/>
            <person name="Valentin K."/>
            <person name="Van de Peer Y."/>
            <person name="Wheeler G."/>
            <person name="Dacks J.B."/>
            <person name="Delwiche C.F."/>
            <person name="Dyhrman S.T."/>
            <person name="Glockner G."/>
            <person name="John U."/>
            <person name="Richards T."/>
            <person name="Worden A.Z."/>
            <person name="Zhang X."/>
            <person name="Grigoriev I.V."/>
            <person name="Allen A.E."/>
            <person name="Bidle K."/>
            <person name="Borodovsky M."/>
            <person name="Bowler C."/>
            <person name="Brownlee C."/>
            <person name="Cock J.M."/>
            <person name="Elias M."/>
            <person name="Gladyshev V.N."/>
            <person name="Groth M."/>
            <person name="Guda C."/>
            <person name="Hadaegh A."/>
            <person name="Iglesias-Rodriguez M.D."/>
            <person name="Jenkins J."/>
            <person name="Jones B.M."/>
            <person name="Lawson T."/>
            <person name="Leese F."/>
            <person name="Lindquist E."/>
            <person name="Lobanov A."/>
            <person name="Lomsadze A."/>
            <person name="Malik S.B."/>
            <person name="Marsh M.E."/>
            <person name="Mackinder L."/>
            <person name="Mock T."/>
            <person name="Mueller-Roeber B."/>
            <person name="Pagarete A."/>
            <person name="Parker M."/>
            <person name="Probert I."/>
            <person name="Quesneville H."/>
            <person name="Raines C."/>
            <person name="Rensing S.A."/>
            <person name="Riano-Pachon D.M."/>
            <person name="Richier S."/>
            <person name="Rokitta S."/>
            <person name="Shiraiwa Y."/>
            <person name="Soanes D.M."/>
            <person name="van der Giezen M."/>
            <person name="Wahlund T.M."/>
            <person name="Williams B."/>
            <person name="Wilson W."/>
            <person name="Wolfe G."/>
            <person name="Wurch L.L."/>
        </authorList>
    </citation>
    <scope>NUCLEOTIDE SEQUENCE</scope>
</reference>
<dbReference type="SUPFAM" id="SSF53167">
    <property type="entry name" value="Purine and uridine phosphorylases"/>
    <property type="match status" value="1"/>
</dbReference>
<dbReference type="Proteomes" id="UP000013827">
    <property type="component" value="Unassembled WGS sequence"/>
</dbReference>
<dbReference type="GO" id="GO:0008930">
    <property type="term" value="F:methylthioadenosine nucleosidase activity"/>
    <property type="evidence" value="ECO:0007669"/>
    <property type="project" value="InterPro"/>
</dbReference>
<keyword evidence="3" id="KW-1185">Reference proteome</keyword>
<dbReference type="InterPro" id="IPR035994">
    <property type="entry name" value="Nucleoside_phosphorylase_sf"/>
</dbReference>
<dbReference type="RefSeq" id="XP_005771507.1">
    <property type="nucleotide sequence ID" value="XM_005771450.1"/>
</dbReference>
<dbReference type="PANTHER" id="PTHR46994:SF1">
    <property type="entry name" value="5'-METHYLTHIOADENOSINE NUCLEOSIDASE"/>
    <property type="match status" value="1"/>
</dbReference>
<evidence type="ECO:0000313" key="3">
    <source>
        <dbReference type="Proteomes" id="UP000013827"/>
    </source>
</evidence>
<dbReference type="PANTHER" id="PTHR46994">
    <property type="entry name" value="5'-METHYLTHIOADENOSINE/S-ADENOSYLHOMOCYSTEINE NUCLEOSIDASE 1"/>
    <property type="match status" value="1"/>
</dbReference>
<dbReference type="EnsemblProtists" id="EOD19078">
    <property type="protein sequence ID" value="EOD19078"/>
    <property type="gene ID" value="EMIHUDRAFT_243305"/>
</dbReference>
<protein>
    <recommendedName>
        <fullName evidence="4">Nucleoside phosphorylase domain-containing protein</fullName>
    </recommendedName>
</protein>
<organism evidence="2 3">
    <name type="scientific">Emiliania huxleyi (strain CCMP1516)</name>
    <dbReference type="NCBI Taxonomy" id="280463"/>
    <lineage>
        <taxon>Eukaryota</taxon>
        <taxon>Haptista</taxon>
        <taxon>Haptophyta</taxon>
        <taxon>Prymnesiophyceae</taxon>
        <taxon>Isochrysidales</taxon>
        <taxon>Noelaerhabdaceae</taxon>
        <taxon>Emiliania</taxon>
    </lineage>
</organism>
<dbReference type="STRING" id="2903.R1C8W4"/>
<accession>A0A0D3J6E3</accession>
<dbReference type="InterPro" id="IPR044580">
    <property type="entry name" value="MTAN"/>
</dbReference>
<evidence type="ECO:0000256" key="1">
    <source>
        <dbReference type="SAM" id="MobiDB-lite"/>
    </source>
</evidence>
<dbReference type="GeneID" id="17264623"/>
<reference evidence="2" key="2">
    <citation type="submission" date="2024-10" db="UniProtKB">
        <authorList>
            <consortium name="EnsemblProtists"/>
        </authorList>
    </citation>
    <scope>IDENTIFICATION</scope>
</reference>
<dbReference type="GO" id="GO:0009116">
    <property type="term" value="P:nucleoside metabolic process"/>
    <property type="evidence" value="ECO:0007669"/>
    <property type="project" value="InterPro"/>
</dbReference>
<sequence length="118" mass="12422">MAAQGFSPDPPRSPWMDAKKTSAAPHAAKPPRWRQLAEGFSLHARWSAGADGGMGATSSVAGLFGVPVLALKTVTDIVDDETPNHETFMANLASASQKLQDAIPELLKFVHGKEASGL</sequence>
<evidence type="ECO:0000313" key="2">
    <source>
        <dbReference type="EnsemblProtists" id="EOD19078"/>
    </source>
</evidence>
<name>A0A0D3J6E3_EMIH1</name>
<dbReference type="AlphaFoldDB" id="A0A0D3J6E3"/>
<proteinExistence type="predicted"/>
<dbReference type="HOGENOM" id="CLU_2077514_0_0_1"/>
<dbReference type="Gene3D" id="3.40.50.1580">
    <property type="entry name" value="Nucleoside phosphorylase domain"/>
    <property type="match status" value="1"/>
</dbReference>
<evidence type="ECO:0008006" key="4">
    <source>
        <dbReference type="Google" id="ProtNLM"/>
    </source>
</evidence>
<feature type="region of interest" description="Disordered" evidence="1">
    <location>
        <begin position="1"/>
        <end position="32"/>
    </location>
</feature>
<dbReference type="PaxDb" id="2903-EOD19078"/>